<dbReference type="AlphaFoldDB" id="M1WXP3"/>
<name>M1WXP3_9NOST</name>
<dbReference type="Proteomes" id="UP000053051">
    <property type="component" value="Unassembled WGS sequence"/>
</dbReference>
<sequence>MAVCQVPVACVEKLQSSGQRANATTPKALVKPYRSDQTWDYVPGQGPITHNPWFSLIVSGKLLLVATLNLNIHYEPLK</sequence>
<dbReference type="EMBL" id="CAIY01000012">
    <property type="protein sequence ID" value="CCH66437.1"/>
    <property type="molecule type" value="Genomic_DNA"/>
</dbReference>
<reference evidence="1 2" key="1">
    <citation type="submission" date="2012-05" db="EMBL/GenBank/DDBJ databases">
        <authorList>
            <person name="Hilton J."/>
        </authorList>
    </citation>
    <scope>NUCLEOTIDE SEQUENCE [LARGE SCALE GENOMIC DNA]</scope>
    <source>
        <strain evidence="1 2">HH01</strain>
    </source>
</reference>
<reference evidence="2" key="2">
    <citation type="submission" date="2016-01" db="EMBL/GenBank/DDBJ databases">
        <title>Diatom-associated endosymboitic cyanobacterium lacks core nitrogen metabolism enzymes.</title>
        <authorList>
            <person name="Hilton J.A."/>
            <person name="Foster R.A."/>
            <person name="Tripp H.J."/>
            <person name="Carter B.J."/>
            <person name="Zehr J.P."/>
            <person name="Villareal T.A."/>
        </authorList>
    </citation>
    <scope>NUCLEOTIDE SEQUENCE [LARGE SCALE GENOMIC DNA]</scope>
    <source>
        <strain evidence="2">HH01</strain>
    </source>
</reference>
<organism evidence="1 2">
    <name type="scientific">Richelia intracellularis HH01</name>
    <dbReference type="NCBI Taxonomy" id="1165094"/>
    <lineage>
        <taxon>Bacteria</taxon>
        <taxon>Bacillati</taxon>
        <taxon>Cyanobacteriota</taxon>
        <taxon>Cyanophyceae</taxon>
        <taxon>Nostocales</taxon>
        <taxon>Nostocaceae</taxon>
        <taxon>Richelia</taxon>
    </lineage>
</organism>
<evidence type="ECO:0000313" key="2">
    <source>
        <dbReference type="Proteomes" id="UP000053051"/>
    </source>
</evidence>
<evidence type="ECO:0000313" key="1">
    <source>
        <dbReference type="EMBL" id="CCH66437.1"/>
    </source>
</evidence>
<protein>
    <submittedName>
        <fullName evidence="1">Uncharacterized protein</fullName>
    </submittedName>
</protein>
<accession>M1WXP3</accession>
<gene>
    <name evidence="1" type="ORF">RINTHH_2820</name>
</gene>
<keyword evidence="2" id="KW-1185">Reference proteome</keyword>
<dbReference type="RefSeq" id="WP_008231881.1">
    <property type="nucleotide sequence ID" value="NZ_CAIY01000012.1"/>
</dbReference>
<proteinExistence type="predicted"/>
<comment type="caution">
    <text evidence="1">The sequence shown here is derived from an EMBL/GenBank/DDBJ whole genome shotgun (WGS) entry which is preliminary data.</text>
</comment>